<dbReference type="Gene3D" id="1.20.120.1080">
    <property type="match status" value="1"/>
</dbReference>
<dbReference type="InterPro" id="IPR006575">
    <property type="entry name" value="RWD_dom"/>
</dbReference>
<reference evidence="9" key="2">
    <citation type="submission" date="2021-01" db="EMBL/GenBank/DDBJ databases">
        <authorList>
            <person name="Schikora-Tamarit M.A."/>
        </authorList>
    </citation>
    <scope>NUCLEOTIDE SEQUENCE</scope>
    <source>
        <strain evidence="9">CBS2887</strain>
    </source>
</reference>
<dbReference type="Proteomes" id="UP000774326">
    <property type="component" value="Unassembled WGS sequence"/>
</dbReference>
<evidence type="ECO:0000256" key="5">
    <source>
        <dbReference type="SAM" id="MobiDB-lite"/>
    </source>
</evidence>
<dbReference type="CDD" id="cd17917">
    <property type="entry name" value="DEXHc_RHA-like"/>
    <property type="match status" value="1"/>
</dbReference>
<feature type="non-terminal residue" evidence="9">
    <location>
        <position position="1339"/>
    </location>
</feature>
<feature type="compositionally biased region" description="Basic and acidic residues" evidence="5">
    <location>
        <begin position="20"/>
        <end position="41"/>
    </location>
</feature>
<feature type="domain" description="RWD" evidence="6">
    <location>
        <begin position="409"/>
        <end position="508"/>
    </location>
</feature>
<dbReference type="GO" id="GO:0016787">
    <property type="term" value="F:hydrolase activity"/>
    <property type="evidence" value="ECO:0007669"/>
    <property type="project" value="UniProtKB-KW"/>
</dbReference>
<dbReference type="SMART" id="SM00591">
    <property type="entry name" value="RWD"/>
    <property type="match status" value="1"/>
</dbReference>
<evidence type="ECO:0000313" key="10">
    <source>
        <dbReference type="Proteomes" id="UP000774326"/>
    </source>
</evidence>
<dbReference type="SUPFAM" id="SSF52540">
    <property type="entry name" value="P-loop containing nucleoside triphosphate hydrolases"/>
    <property type="match status" value="1"/>
</dbReference>
<evidence type="ECO:0000313" key="9">
    <source>
        <dbReference type="EMBL" id="KAH3682141.1"/>
    </source>
</evidence>
<evidence type="ECO:0000256" key="1">
    <source>
        <dbReference type="ARBA" id="ARBA00022741"/>
    </source>
</evidence>
<dbReference type="SUPFAM" id="SSF54495">
    <property type="entry name" value="UBC-like"/>
    <property type="match status" value="1"/>
</dbReference>
<keyword evidence="1" id="KW-0547">Nucleotide-binding</keyword>
<keyword evidence="10" id="KW-1185">Reference proteome</keyword>
<feature type="domain" description="Helicase ATP-binding" evidence="7">
    <location>
        <begin position="588"/>
        <end position="758"/>
    </location>
</feature>
<dbReference type="Pfam" id="PF21010">
    <property type="entry name" value="HA2_C"/>
    <property type="match status" value="1"/>
</dbReference>
<keyword evidence="2" id="KW-0378">Hydrolase</keyword>
<protein>
    <recommendedName>
        <fullName evidence="11">ATP-dependent RNA helicase</fullName>
    </recommendedName>
</protein>
<dbReference type="InterPro" id="IPR056328">
    <property type="entry name" value="DSRM_DHX29"/>
</dbReference>
<evidence type="ECO:0008006" key="11">
    <source>
        <dbReference type="Google" id="ProtNLM"/>
    </source>
</evidence>
<dbReference type="Pfam" id="PF05773">
    <property type="entry name" value="RWD"/>
    <property type="match status" value="1"/>
</dbReference>
<organism evidence="9 10">
    <name type="scientific">Wickerhamomyces pijperi</name>
    <name type="common">Yeast</name>
    <name type="synonym">Pichia pijperi</name>
    <dbReference type="NCBI Taxonomy" id="599730"/>
    <lineage>
        <taxon>Eukaryota</taxon>
        <taxon>Fungi</taxon>
        <taxon>Dikarya</taxon>
        <taxon>Ascomycota</taxon>
        <taxon>Saccharomycotina</taxon>
        <taxon>Saccharomycetes</taxon>
        <taxon>Phaffomycetales</taxon>
        <taxon>Wickerhamomycetaceae</taxon>
        <taxon>Wickerhamomyces</taxon>
    </lineage>
</organism>
<dbReference type="InterPro" id="IPR007502">
    <property type="entry name" value="Helicase-assoc_dom"/>
</dbReference>
<dbReference type="InterPro" id="IPR027417">
    <property type="entry name" value="P-loop_NTPase"/>
</dbReference>
<dbReference type="PANTHER" id="PTHR18934">
    <property type="entry name" value="ATP-DEPENDENT RNA HELICASE"/>
    <property type="match status" value="1"/>
</dbReference>
<gene>
    <name evidence="9" type="ORF">WICPIJ_006899</name>
</gene>
<dbReference type="InterPro" id="IPR014001">
    <property type="entry name" value="Helicase_ATP-bd"/>
</dbReference>
<dbReference type="Gene3D" id="3.40.50.300">
    <property type="entry name" value="P-loop containing nucleotide triphosphate hydrolases"/>
    <property type="match status" value="2"/>
</dbReference>
<dbReference type="GO" id="GO:0004386">
    <property type="term" value="F:helicase activity"/>
    <property type="evidence" value="ECO:0007669"/>
    <property type="project" value="UniProtKB-KW"/>
</dbReference>
<dbReference type="SMART" id="SM00487">
    <property type="entry name" value="DEXDc"/>
    <property type="match status" value="1"/>
</dbReference>
<dbReference type="PROSITE" id="PS50908">
    <property type="entry name" value="RWD"/>
    <property type="match status" value="1"/>
</dbReference>
<dbReference type="Gene3D" id="3.10.110.10">
    <property type="entry name" value="Ubiquitin Conjugating Enzyme"/>
    <property type="match status" value="1"/>
</dbReference>
<keyword evidence="3" id="KW-0347">Helicase</keyword>
<evidence type="ECO:0000259" key="6">
    <source>
        <dbReference type="PROSITE" id="PS50908"/>
    </source>
</evidence>
<dbReference type="SMART" id="SM00490">
    <property type="entry name" value="HELICc"/>
    <property type="match status" value="1"/>
</dbReference>
<dbReference type="Pfam" id="PF00270">
    <property type="entry name" value="DEAD"/>
    <property type="match status" value="1"/>
</dbReference>
<feature type="compositionally biased region" description="Polar residues" evidence="5">
    <location>
        <begin position="209"/>
        <end position="228"/>
    </location>
</feature>
<dbReference type="PANTHER" id="PTHR18934:SF267">
    <property type="entry name" value="ATP-DEPENDENT RNA HELICASE YLR419W-RELATED"/>
    <property type="match status" value="1"/>
</dbReference>
<evidence type="ECO:0000259" key="7">
    <source>
        <dbReference type="PROSITE" id="PS51192"/>
    </source>
</evidence>
<dbReference type="GO" id="GO:0005524">
    <property type="term" value="F:ATP binding"/>
    <property type="evidence" value="ECO:0007669"/>
    <property type="project" value="UniProtKB-KW"/>
</dbReference>
<evidence type="ECO:0000259" key="8">
    <source>
        <dbReference type="PROSITE" id="PS51194"/>
    </source>
</evidence>
<dbReference type="Pfam" id="PF00271">
    <property type="entry name" value="Helicase_C"/>
    <property type="match status" value="1"/>
</dbReference>
<dbReference type="InterPro" id="IPR001650">
    <property type="entry name" value="Helicase_C-like"/>
</dbReference>
<proteinExistence type="predicted"/>
<dbReference type="PROSITE" id="PS51194">
    <property type="entry name" value="HELICASE_CTER"/>
    <property type="match status" value="1"/>
</dbReference>
<dbReference type="GO" id="GO:0003723">
    <property type="term" value="F:RNA binding"/>
    <property type="evidence" value="ECO:0007669"/>
    <property type="project" value="TreeGrafter"/>
</dbReference>
<dbReference type="InterPro" id="IPR011709">
    <property type="entry name" value="DEAD-box_helicase_OB_fold"/>
</dbReference>
<comment type="caution">
    <text evidence="9">The sequence shown here is derived from an EMBL/GenBank/DDBJ whole genome shotgun (WGS) entry which is preliminary data.</text>
</comment>
<dbReference type="InterPro" id="IPR016135">
    <property type="entry name" value="UBQ-conjugating_enzyme/RWD"/>
</dbReference>
<feature type="region of interest" description="Disordered" evidence="5">
    <location>
        <begin position="1"/>
        <end position="54"/>
    </location>
</feature>
<dbReference type="OrthoDB" id="5600252at2759"/>
<dbReference type="PROSITE" id="PS51192">
    <property type="entry name" value="HELICASE_ATP_BIND_1"/>
    <property type="match status" value="1"/>
</dbReference>
<sequence>MAKKPSSKPTKEATPPPLSKADKKAAKKGSKVEPTPDEKPKPVIARPSSGKTPISLLHEHAQKNKWGRVEYDMVKVKDGMKGIAKLAWLDPKSKENIIVRCDHNLKGQETAIEARYDAATVALHRISFNKNISMVLPREYKDIWAKLEDERKILLKEDKIKHDRIYNNEPFKVYLEQKANKLNNQKAQEIKKQQDLKTTKQSPIVLTSLNAKPQSSSTANDKANQQQSTKKRQAPVEMKQLKAVKFPKKVWDSAPSFRFSTKQHELIQSSIKSHIKWRKYQESETSTKREINFDALNALGFRETHIKEALQYQDPLSFLLFNIPDDDLPAFFMAHDESASSKDLITIAHKNEHLVKKVMEFGISRNQSILALKLNGGVLSDTIVSITQGLIGYRYEDEPETTSDEQWEEELESLNTIYEDDGTIKCLHDGSVMIKFSEMLNVTFYKPKNYPNEVAGFVVSTNDSKFKIPNYVKLKIIEKLAEYVKSNLLGMCYIYSVMDWLQQNCESIIENPGQLVEDSGSIDDAMDDMDISRSALGANSTKRRQYKAKVNPEVIKANYESRLNTPELNRMLDQRAQLPAWKEQSTILDLINSNQITLITGETGSGKSTQLVQFVLDKILYGNGNYTTSILCTQPRRISAIGLAERVAEERAVKVGEEVGYVIRGANKTTTNTKIKFVTNGILVKMLQNNSSEVLNDTVLVIDEVHERSMEIDLILIMIKRIIQEKKVKGLKVVLMSATVDVKIFQGLFGELKTTHIKGRTFPIVDHYLDEVLSKTQFKIDINGEWINPKPDSKFFQQGNINYDLIATLVEKINDEDLANDGLKGSILIFLPGVAEIVKCVRTIQSSFKSPNVILPLHSALSSDEQQRVFNTYPGKRKIIVSTNIAETSITINDCVVTIDSGKVKQMTYNNIDNTTKLVETFESKAEAKQRRGRAGRVSNGISYKLFTEDTYNAMINNPVPEIKRINLDSLYLMVKSMGVSNVSEFLAIGIDPPSDKSLLKSEEILKCGGLIDEFNGLTQLGNYISMLPTLDPKHGKLLIYSILFNMVDFGVLISSVLSVGTIFLKNNENRDAYKASLNKEYGDLISSVLLVKQLLEISDNKSQKQFLNKHGISFLKIQEIKTCKVQFYSILRDIGFIPMNYKEKFPDLNSNGGNLTLVKALVTGSFYPQVARVQLPDTKYLNTAAGAIEMDQDAKFIKYWIRNEEYITKLNEIRSNDSDKDIVNDSLPATRVFVHPSSILFDTSAKEVNQAQLKEIQDFEKLKEENMLREDGLLDFADLVKLKGNIDWTPEVQKAKSSSSSFLKNQQFLVYNSSSMTNKLYIRDLTPTSILSTLLFGG</sequence>
<feature type="region of interest" description="Disordered" evidence="5">
    <location>
        <begin position="209"/>
        <end position="236"/>
    </location>
</feature>
<name>A0A9P8TKG7_WICPI</name>
<accession>A0A9P8TKG7</accession>
<dbReference type="CDD" id="cd23827">
    <property type="entry name" value="RWD_YLR419W-like"/>
    <property type="match status" value="1"/>
</dbReference>
<evidence type="ECO:0000256" key="3">
    <source>
        <dbReference type="ARBA" id="ARBA00022806"/>
    </source>
</evidence>
<feature type="domain" description="Helicase C-terminal" evidence="8">
    <location>
        <begin position="805"/>
        <end position="979"/>
    </location>
</feature>
<dbReference type="EMBL" id="JAEUBG010003924">
    <property type="protein sequence ID" value="KAH3682141.1"/>
    <property type="molecule type" value="Genomic_DNA"/>
</dbReference>
<evidence type="ECO:0000256" key="4">
    <source>
        <dbReference type="ARBA" id="ARBA00022840"/>
    </source>
</evidence>
<dbReference type="InterPro" id="IPR011545">
    <property type="entry name" value="DEAD/DEAH_box_helicase_dom"/>
</dbReference>
<dbReference type="Pfam" id="PF07717">
    <property type="entry name" value="OB_NTP_bind"/>
    <property type="match status" value="1"/>
</dbReference>
<keyword evidence="4" id="KW-0067">ATP-binding</keyword>
<dbReference type="Pfam" id="PF24385">
    <property type="entry name" value="DSRM_DHX29"/>
    <property type="match status" value="1"/>
</dbReference>
<evidence type="ECO:0000256" key="2">
    <source>
        <dbReference type="ARBA" id="ARBA00022801"/>
    </source>
</evidence>
<dbReference type="SMART" id="SM00847">
    <property type="entry name" value="HA2"/>
    <property type="match status" value="1"/>
</dbReference>
<reference evidence="9" key="1">
    <citation type="journal article" date="2021" name="Open Biol.">
        <title>Shared evolutionary footprints suggest mitochondrial oxidative damage underlies multiple complex I losses in fungi.</title>
        <authorList>
            <person name="Schikora-Tamarit M.A."/>
            <person name="Marcet-Houben M."/>
            <person name="Nosek J."/>
            <person name="Gabaldon T."/>
        </authorList>
    </citation>
    <scope>NUCLEOTIDE SEQUENCE</scope>
    <source>
        <strain evidence="9">CBS2887</strain>
    </source>
</reference>
<dbReference type="CDD" id="cd18791">
    <property type="entry name" value="SF2_C_RHA"/>
    <property type="match status" value="1"/>
</dbReference>